<dbReference type="EMBL" id="FOAW01000010">
    <property type="protein sequence ID" value="SEL50424.1"/>
    <property type="molecule type" value="Genomic_DNA"/>
</dbReference>
<name>A0A1H7QRQ9_9NOCA</name>
<evidence type="ECO:0000313" key="1">
    <source>
        <dbReference type="EMBL" id="SEL50424.1"/>
    </source>
</evidence>
<dbReference type="Proteomes" id="UP000198677">
    <property type="component" value="Unassembled WGS sequence"/>
</dbReference>
<dbReference type="InterPro" id="IPR027417">
    <property type="entry name" value="P-loop_NTPase"/>
</dbReference>
<keyword evidence="2" id="KW-1185">Reference proteome</keyword>
<accession>A0A1H7QRQ9</accession>
<sequence>MAGALVSRAVGRYRAPVRVQLTGRAGVGRSAVIGALGPVSGAEIVETPAWDVPGAEDPELTAELIVLVVCDPPRRADVAAAGVAGDRALAVLNKADTLADSAVAAERAAAVLGVPCLPVDGRSRFGVADLRIAVAERVEACRAARAAGLSRELRALTGTASVRDAVEEFLAGDEALTVAVEAIPPRERESPPDDPAVALRRARAWRGRMNGGFDARSTRAALTLHRSAVRQWARGEVR</sequence>
<evidence type="ECO:0000313" key="2">
    <source>
        <dbReference type="Proteomes" id="UP000198677"/>
    </source>
</evidence>
<organism evidence="1 2">
    <name type="scientific">Rhodococcus maanshanensis</name>
    <dbReference type="NCBI Taxonomy" id="183556"/>
    <lineage>
        <taxon>Bacteria</taxon>
        <taxon>Bacillati</taxon>
        <taxon>Actinomycetota</taxon>
        <taxon>Actinomycetes</taxon>
        <taxon>Mycobacteriales</taxon>
        <taxon>Nocardiaceae</taxon>
        <taxon>Rhodococcus</taxon>
    </lineage>
</organism>
<dbReference type="SUPFAM" id="SSF52540">
    <property type="entry name" value="P-loop containing nucleoside triphosphate hydrolases"/>
    <property type="match status" value="1"/>
</dbReference>
<reference evidence="2" key="1">
    <citation type="submission" date="2016-10" db="EMBL/GenBank/DDBJ databases">
        <authorList>
            <person name="Varghese N."/>
            <person name="Submissions S."/>
        </authorList>
    </citation>
    <scope>NUCLEOTIDE SEQUENCE [LARGE SCALE GENOMIC DNA]</scope>
    <source>
        <strain evidence="2">DSM 44675</strain>
    </source>
</reference>
<proteinExistence type="predicted"/>
<gene>
    <name evidence="1" type="ORF">SAMN05444583_1105</name>
</gene>
<protein>
    <submittedName>
        <fullName evidence="1">Uncharacterized protein</fullName>
    </submittedName>
</protein>
<dbReference type="AlphaFoldDB" id="A0A1H7QRQ9"/>